<evidence type="ECO:0000256" key="8">
    <source>
        <dbReference type="ARBA" id="ARBA00023136"/>
    </source>
</evidence>
<feature type="transmembrane region" description="Helical" evidence="10">
    <location>
        <begin position="314"/>
        <end position="334"/>
    </location>
</feature>
<dbReference type="GO" id="GO:0008495">
    <property type="term" value="F:protoheme IX farnesyltransferase activity"/>
    <property type="evidence" value="ECO:0007669"/>
    <property type="project" value="UniProtKB-UniRule"/>
</dbReference>
<feature type="transmembrane region" description="Helical" evidence="10">
    <location>
        <begin position="262"/>
        <end position="277"/>
    </location>
</feature>
<dbReference type="GO" id="GO:0005886">
    <property type="term" value="C:plasma membrane"/>
    <property type="evidence" value="ECO:0007669"/>
    <property type="project" value="UniProtKB-SubCell"/>
</dbReference>
<keyword evidence="13" id="KW-1185">Reference proteome</keyword>
<keyword evidence="7 10" id="KW-0350">Heme biosynthesis</keyword>
<keyword evidence="5 10" id="KW-0812">Transmembrane</keyword>
<protein>
    <recommendedName>
        <fullName evidence="10">Protoheme IX farnesyltransferase</fullName>
        <ecNumber evidence="10">2.5.1.141</ecNumber>
    </recommendedName>
    <alternativeName>
        <fullName evidence="10">Heme B farnesyltransferase</fullName>
    </alternativeName>
    <alternativeName>
        <fullName evidence="10">Heme O synthase</fullName>
    </alternativeName>
</protein>
<keyword evidence="8 10" id="KW-0472">Membrane</keyword>
<comment type="subcellular location">
    <subcellularLocation>
        <location evidence="1 10">Cell membrane</location>
        <topology evidence="1 10">Multi-pass membrane protein</topology>
    </subcellularLocation>
</comment>
<dbReference type="PROSITE" id="PS00943">
    <property type="entry name" value="UBIA"/>
    <property type="match status" value="1"/>
</dbReference>
<dbReference type="GO" id="GO:0048034">
    <property type="term" value="P:heme O biosynthetic process"/>
    <property type="evidence" value="ECO:0007669"/>
    <property type="project" value="UniProtKB-UniRule"/>
</dbReference>
<evidence type="ECO:0000256" key="2">
    <source>
        <dbReference type="ARBA" id="ARBA00004919"/>
    </source>
</evidence>
<comment type="similarity">
    <text evidence="10">Belongs to the UbiA prenyltransferase family. Protoheme IX farnesyltransferase subfamily.</text>
</comment>
<comment type="catalytic activity">
    <reaction evidence="9 10">
        <text>heme b + (2E,6E)-farnesyl diphosphate + H2O = Fe(II)-heme o + diphosphate</text>
        <dbReference type="Rhea" id="RHEA:28070"/>
        <dbReference type="ChEBI" id="CHEBI:15377"/>
        <dbReference type="ChEBI" id="CHEBI:33019"/>
        <dbReference type="ChEBI" id="CHEBI:60344"/>
        <dbReference type="ChEBI" id="CHEBI:60530"/>
        <dbReference type="ChEBI" id="CHEBI:175763"/>
        <dbReference type="EC" id="2.5.1.141"/>
    </reaction>
</comment>
<evidence type="ECO:0000256" key="7">
    <source>
        <dbReference type="ARBA" id="ARBA00023133"/>
    </source>
</evidence>
<evidence type="ECO:0000256" key="10">
    <source>
        <dbReference type="HAMAP-Rule" id="MF_00154"/>
    </source>
</evidence>
<keyword evidence="3 10" id="KW-1003">Cell membrane</keyword>
<comment type="pathway">
    <text evidence="2 10">Porphyrin-containing compound metabolism; heme O biosynthesis; heme O from protoheme: step 1/1.</text>
</comment>
<dbReference type="Pfam" id="PF01040">
    <property type="entry name" value="UbiA"/>
    <property type="match status" value="1"/>
</dbReference>
<dbReference type="CDD" id="cd13957">
    <property type="entry name" value="PT_UbiA_Cox10"/>
    <property type="match status" value="1"/>
</dbReference>
<dbReference type="InterPro" id="IPR044878">
    <property type="entry name" value="UbiA_sf"/>
</dbReference>
<evidence type="ECO:0000256" key="6">
    <source>
        <dbReference type="ARBA" id="ARBA00022989"/>
    </source>
</evidence>
<evidence type="ECO:0000256" key="11">
    <source>
        <dbReference type="SAM" id="MobiDB-lite"/>
    </source>
</evidence>
<dbReference type="UniPathway" id="UPA00834">
    <property type="reaction ID" value="UER00712"/>
</dbReference>
<comment type="subunit">
    <text evidence="10">Interacts with CtaA.</text>
</comment>
<dbReference type="InterPro" id="IPR000537">
    <property type="entry name" value="UbiA_prenyltransferase"/>
</dbReference>
<dbReference type="FunFam" id="1.10.357.140:FF:000001">
    <property type="entry name" value="Protoheme IX farnesyltransferase"/>
    <property type="match status" value="1"/>
</dbReference>
<evidence type="ECO:0000313" key="13">
    <source>
        <dbReference type="Proteomes" id="UP000018339"/>
    </source>
</evidence>
<name>A0A7U9P6U4_GEOTM</name>
<dbReference type="Proteomes" id="UP000018339">
    <property type="component" value="Unassembled WGS sequence"/>
</dbReference>
<dbReference type="PANTHER" id="PTHR43448:SF2">
    <property type="entry name" value="PROTOHEME IX FARNESYLTRANSFERASE, MITOCHONDRIAL"/>
    <property type="match status" value="1"/>
</dbReference>
<comment type="caution">
    <text evidence="12">The sequence shown here is derived from an EMBL/GenBank/DDBJ whole genome shotgun (WGS) entry which is preliminary data.</text>
</comment>
<keyword evidence="6 10" id="KW-1133">Transmembrane helix</keyword>
<dbReference type="Gene3D" id="1.10.357.140">
    <property type="entry name" value="UbiA prenyltransferase"/>
    <property type="match status" value="1"/>
</dbReference>
<feature type="transmembrane region" description="Helical" evidence="10">
    <location>
        <begin position="93"/>
        <end position="114"/>
    </location>
</feature>
<dbReference type="HAMAP" id="MF_00154">
    <property type="entry name" value="CyoE_CtaB"/>
    <property type="match status" value="1"/>
</dbReference>
<proteinExistence type="inferred from homology"/>
<evidence type="ECO:0000256" key="4">
    <source>
        <dbReference type="ARBA" id="ARBA00022679"/>
    </source>
</evidence>
<feature type="transmembrane region" description="Helical" evidence="10">
    <location>
        <begin position="163"/>
        <end position="180"/>
    </location>
</feature>
<feature type="transmembrane region" description="Helical" evidence="10">
    <location>
        <begin position="213"/>
        <end position="234"/>
    </location>
</feature>
<organism evidence="12 13">
    <name type="scientific">Geobacillus thermopakistaniensis (strain MAS1)</name>
    <dbReference type="NCBI Taxonomy" id="1408282"/>
    <lineage>
        <taxon>Bacteria</taxon>
        <taxon>Bacillati</taxon>
        <taxon>Bacillota</taxon>
        <taxon>Bacilli</taxon>
        <taxon>Bacillales</taxon>
        <taxon>Anoxybacillaceae</taxon>
        <taxon>Geobacillus</taxon>
    </lineage>
</organism>
<accession>A0A7U9P6U4</accession>
<dbReference type="InterPro" id="IPR030470">
    <property type="entry name" value="UbiA_prenylTrfase_CS"/>
</dbReference>
<dbReference type="EMBL" id="AYSF01000052">
    <property type="protein sequence ID" value="ESU71969.1"/>
    <property type="molecule type" value="Genomic_DNA"/>
</dbReference>
<feature type="transmembrane region" description="Helical" evidence="10">
    <location>
        <begin position="140"/>
        <end position="157"/>
    </location>
</feature>
<dbReference type="AlphaFoldDB" id="A0A7U9P6U4"/>
<evidence type="ECO:0000313" key="12">
    <source>
        <dbReference type="EMBL" id="ESU71969.1"/>
    </source>
</evidence>
<evidence type="ECO:0000256" key="3">
    <source>
        <dbReference type="ARBA" id="ARBA00022475"/>
    </source>
</evidence>
<evidence type="ECO:0000256" key="1">
    <source>
        <dbReference type="ARBA" id="ARBA00004651"/>
    </source>
</evidence>
<dbReference type="EC" id="2.5.1.141" evidence="10"/>
<dbReference type="InterPro" id="IPR006369">
    <property type="entry name" value="Protohaem_IX_farnesylTrfase"/>
</dbReference>
<evidence type="ECO:0000256" key="9">
    <source>
        <dbReference type="ARBA" id="ARBA00047690"/>
    </source>
</evidence>
<gene>
    <name evidence="10" type="primary">ctaB</name>
    <name evidence="12" type="ORF">T260_10630</name>
</gene>
<feature type="transmembrane region" description="Helical" evidence="10">
    <location>
        <begin position="187"/>
        <end position="207"/>
    </location>
</feature>
<feature type="transmembrane region" description="Helical" evidence="10">
    <location>
        <begin position="283"/>
        <end position="302"/>
    </location>
</feature>
<comment type="miscellaneous">
    <text evidence="10">Carbon 2 of the heme B porphyrin ring is defined according to the Fischer nomenclature.</text>
</comment>
<feature type="region of interest" description="Disordered" evidence="11">
    <location>
        <begin position="1"/>
        <end position="23"/>
    </location>
</feature>
<sequence>MALERISGNITAPAGQGAAQRGGTGDMAELKAVHQDAADAGHRSHVSVKAVWRELSSVVKIGIVNSNLITTFAGMWLAFYFTGEHFLENLHLVFFTLFGAALVIAGSCAINNYIDRDIDQYMERTKARPTVTGTMDPRRVLWLGIGLVAIGEMGLLMTTVTAAVVGLIGMATYVFLYTLWTKRHYTINTVVGSISGAVPPVIGWTAVDPEFHIVPLILFLIMFLWQPPHFLALAMKRCEEYRAAGIPMLPVVHGFAMTKRQIIVWVACLLPLPFYLFSLGVPFLIVATLLNVGWLLLGLAGLKMKDDIKWAKWMFVYSLNYLTILFVAMVIATLW</sequence>
<dbReference type="NCBIfam" id="TIGR01473">
    <property type="entry name" value="cyoE_ctaB"/>
    <property type="match status" value="1"/>
</dbReference>
<evidence type="ECO:0000256" key="5">
    <source>
        <dbReference type="ARBA" id="ARBA00022692"/>
    </source>
</evidence>
<keyword evidence="4 10" id="KW-0808">Transferase</keyword>
<comment type="function">
    <text evidence="10">Converts heme B (protoheme IX) to heme O by substitution of the vinyl group on carbon 2 of heme B porphyrin ring with a hydroxyethyl farnesyl side group.</text>
</comment>
<feature type="transmembrane region" description="Helical" evidence="10">
    <location>
        <begin position="58"/>
        <end position="81"/>
    </location>
</feature>
<reference evidence="12 13" key="1">
    <citation type="journal article" date="2014" name="Genome Announc.">
        <title>Draft Genome Sequence of Geobacillus thermopakistaniensis Strain MAS1.</title>
        <authorList>
            <person name="Siddiqui M.A."/>
            <person name="Rashid N."/>
            <person name="Ayyampalayam S."/>
            <person name="Whitman W.B."/>
        </authorList>
    </citation>
    <scope>NUCLEOTIDE SEQUENCE [LARGE SCALE GENOMIC DNA]</scope>
    <source>
        <strain evidence="12 13">MAS1</strain>
    </source>
</reference>
<dbReference type="PANTHER" id="PTHR43448">
    <property type="entry name" value="PROTOHEME IX FARNESYLTRANSFERASE, MITOCHONDRIAL"/>
    <property type="match status" value="1"/>
</dbReference>